<gene>
    <name evidence="1" type="ORF">GM415_15275</name>
</gene>
<name>A0A6I6JKA9_9BACT</name>
<proteinExistence type="predicted"/>
<accession>A0A6I6JKA9</accession>
<reference evidence="1 2" key="1">
    <citation type="submission" date="2019-11" db="EMBL/GenBank/DDBJ databases">
        <authorList>
            <person name="Zheng R.K."/>
            <person name="Sun C.M."/>
        </authorList>
    </citation>
    <scope>NUCLEOTIDE SEQUENCE [LARGE SCALE GENOMIC DNA]</scope>
    <source>
        <strain evidence="1 2">SRB007</strain>
    </source>
</reference>
<dbReference type="EMBL" id="CP046400">
    <property type="protein sequence ID" value="QGY41420.1"/>
    <property type="molecule type" value="Genomic_DNA"/>
</dbReference>
<evidence type="ECO:0000313" key="2">
    <source>
        <dbReference type="Proteomes" id="UP000428328"/>
    </source>
</evidence>
<evidence type="ECO:0000313" key="1">
    <source>
        <dbReference type="EMBL" id="QGY41420.1"/>
    </source>
</evidence>
<dbReference type="Proteomes" id="UP000428328">
    <property type="component" value="Chromosome"/>
</dbReference>
<keyword evidence="2" id="KW-1185">Reference proteome</keyword>
<protein>
    <submittedName>
        <fullName evidence="1">Uncharacterized protein</fullName>
    </submittedName>
</protein>
<dbReference type="AlphaFoldDB" id="A0A6I6JKA9"/>
<dbReference type="KEGG" id="psel:GM415_15275"/>
<dbReference type="RefSeq" id="WP_158949682.1">
    <property type="nucleotide sequence ID" value="NZ_CP046400.1"/>
</dbReference>
<sequence>MRIQDLLVRQLVDILEDEERQEVVEHLTDTSPYWYLWVSDVIMCKGAVFHHVFVREVPGGGYEGYVYRGFDVVEPILETGLVFDAEAAARQWQEIVDSPDTALCVVINREC</sequence>
<organism evidence="1 2">
    <name type="scientific">Pseudodesulfovibrio cashew</name>
    <dbReference type="NCBI Taxonomy" id="2678688"/>
    <lineage>
        <taxon>Bacteria</taxon>
        <taxon>Pseudomonadati</taxon>
        <taxon>Thermodesulfobacteriota</taxon>
        <taxon>Desulfovibrionia</taxon>
        <taxon>Desulfovibrionales</taxon>
        <taxon>Desulfovibrionaceae</taxon>
    </lineage>
</organism>